<dbReference type="RefSeq" id="WP_307238208.1">
    <property type="nucleotide sequence ID" value="NZ_JAUSQZ010000001.1"/>
</dbReference>
<dbReference type="InterPro" id="IPR002491">
    <property type="entry name" value="ABC_transptr_periplasmic_BD"/>
</dbReference>
<dbReference type="Pfam" id="PF01497">
    <property type="entry name" value="Peripla_BP_2"/>
    <property type="match status" value="1"/>
</dbReference>
<dbReference type="CDD" id="cd01146">
    <property type="entry name" value="FhuD"/>
    <property type="match status" value="1"/>
</dbReference>
<evidence type="ECO:0000259" key="6">
    <source>
        <dbReference type="PROSITE" id="PS50983"/>
    </source>
</evidence>
<keyword evidence="4 5" id="KW-0732">Signal</keyword>
<evidence type="ECO:0000256" key="3">
    <source>
        <dbReference type="ARBA" id="ARBA00022448"/>
    </source>
</evidence>
<evidence type="ECO:0000256" key="4">
    <source>
        <dbReference type="ARBA" id="ARBA00022729"/>
    </source>
</evidence>
<gene>
    <name evidence="7" type="ORF">J2S57_000689</name>
</gene>
<dbReference type="InterPro" id="IPR051313">
    <property type="entry name" value="Bact_iron-sidero_bind"/>
</dbReference>
<dbReference type="EMBL" id="JAUSQZ010000001">
    <property type="protein sequence ID" value="MDP9824940.1"/>
    <property type="molecule type" value="Genomic_DNA"/>
</dbReference>
<proteinExistence type="inferred from homology"/>
<dbReference type="Gene3D" id="3.40.50.1980">
    <property type="entry name" value="Nitrogenase molybdenum iron protein domain"/>
    <property type="match status" value="2"/>
</dbReference>
<accession>A0ABT9NY73</accession>
<dbReference type="PROSITE" id="PS50983">
    <property type="entry name" value="FE_B12_PBP"/>
    <property type="match status" value="1"/>
</dbReference>
<keyword evidence="3" id="KW-0813">Transport</keyword>
<evidence type="ECO:0000256" key="5">
    <source>
        <dbReference type="SAM" id="SignalP"/>
    </source>
</evidence>
<protein>
    <submittedName>
        <fullName evidence="7">Iron complex transport system substrate-binding protein</fullName>
    </submittedName>
</protein>
<evidence type="ECO:0000256" key="2">
    <source>
        <dbReference type="ARBA" id="ARBA00008814"/>
    </source>
</evidence>
<name>A0ABT9NY73_9ACTN</name>
<evidence type="ECO:0000313" key="8">
    <source>
        <dbReference type="Proteomes" id="UP001235712"/>
    </source>
</evidence>
<organism evidence="7 8">
    <name type="scientific">Kineosporia succinea</name>
    <dbReference type="NCBI Taxonomy" id="84632"/>
    <lineage>
        <taxon>Bacteria</taxon>
        <taxon>Bacillati</taxon>
        <taxon>Actinomycetota</taxon>
        <taxon>Actinomycetes</taxon>
        <taxon>Kineosporiales</taxon>
        <taxon>Kineosporiaceae</taxon>
        <taxon>Kineosporia</taxon>
    </lineage>
</organism>
<feature type="chain" id="PRO_5046666452" evidence="5">
    <location>
        <begin position="31"/>
        <end position="339"/>
    </location>
</feature>
<comment type="caution">
    <text evidence="7">The sequence shown here is derived from an EMBL/GenBank/DDBJ whole genome shotgun (WGS) entry which is preliminary data.</text>
</comment>
<keyword evidence="8" id="KW-1185">Reference proteome</keyword>
<comment type="similarity">
    <text evidence="2">Belongs to the bacterial solute-binding protein 8 family.</text>
</comment>
<evidence type="ECO:0000313" key="7">
    <source>
        <dbReference type="EMBL" id="MDP9824940.1"/>
    </source>
</evidence>
<reference evidence="7 8" key="1">
    <citation type="submission" date="2023-07" db="EMBL/GenBank/DDBJ databases">
        <title>Sequencing the genomes of 1000 actinobacteria strains.</title>
        <authorList>
            <person name="Klenk H.-P."/>
        </authorList>
    </citation>
    <scope>NUCLEOTIDE SEQUENCE [LARGE SCALE GENOMIC DNA]</scope>
    <source>
        <strain evidence="7 8">DSM 44388</strain>
    </source>
</reference>
<dbReference type="SUPFAM" id="SSF53807">
    <property type="entry name" value="Helical backbone' metal receptor"/>
    <property type="match status" value="1"/>
</dbReference>
<dbReference type="PANTHER" id="PTHR30532">
    <property type="entry name" value="IRON III DICITRATE-BINDING PERIPLASMIC PROTEIN"/>
    <property type="match status" value="1"/>
</dbReference>
<dbReference type="PANTHER" id="PTHR30532:SF24">
    <property type="entry name" value="FERRIC ENTEROBACTIN-BINDING PERIPLASMIC PROTEIN FEPB"/>
    <property type="match status" value="1"/>
</dbReference>
<evidence type="ECO:0000256" key="1">
    <source>
        <dbReference type="ARBA" id="ARBA00004196"/>
    </source>
</evidence>
<dbReference type="Proteomes" id="UP001235712">
    <property type="component" value="Unassembled WGS sequence"/>
</dbReference>
<sequence length="339" mass="35412">MSSLLPWRRSARVAAVALAGVVLVTLSACGDSSSDASTASTSESAAAGAFPATVATKFGDVTIDAKPERVVALGWSDAETALALGVQPVGASDWLGFGGEGVGPWAEGKYTTAPTIIKTLEPEYEKIAALKPDLILDVKSSGDEERYATLSKIAPTVGIPADADAYLTPWRDQTTMIATALGEKEKGDELIAQTEALYKKYADENPEFAGKTITVGSKTSEGWGAYVEGSGRVAFAESLGFKNNPTIQAQAKAGEFSVSVSEENLKMLDADLVTMSPIYIEAKEISDNALFKAVPAVKAGHAVVLDDQNISQAFATESPLSIGYALENVVPLWKAALAG</sequence>
<feature type="domain" description="Fe/B12 periplasmic-binding" evidence="6">
    <location>
        <begin position="69"/>
        <end position="337"/>
    </location>
</feature>
<comment type="subcellular location">
    <subcellularLocation>
        <location evidence="1">Cell envelope</location>
    </subcellularLocation>
</comment>
<feature type="signal peptide" evidence="5">
    <location>
        <begin position="1"/>
        <end position="30"/>
    </location>
</feature>